<feature type="transmembrane region" description="Helical" evidence="1">
    <location>
        <begin position="29"/>
        <end position="54"/>
    </location>
</feature>
<dbReference type="EMBL" id="JAHDTB010000006">
    <property type="protein sequence ID" value="MBW8287834.1"/>
    <property type="molecule type" value="Genomic_DNA"/>
</dbReference>
<keyword evidence="1" id="KW-1133">Transmembrane helix</keyword>
<dbReference type="Proteomes" id="UP000711178">
    <property type="component" value="Unassembled WGS sequence"/>
</dbReference>
<evidence type="ECO:0000313" key="3">
    <source>
        <dbReference type="Proteomes" id="UP000711178"/>
    </source>
</evidence>
<comment type="caution">
    <text evidence="2">The sequence shown here is derived from an EMBL/GenBank/DDBJ whole genome shotgun (WGS) entry which is preliminary data.</text>
</comment>
<accession>A0ABS7FCN5</accession>
<keyword evidence="1" id="KW-0472">Membrane</keyword>
<evidence type="ECO:0000256" key="1">
    <source>
        <dbReference type="SAM" id="Phobius"/>
    </source>
</evidence>
<sequence length="60" mass="6262">MAFGLAVVFSFAAIGAGHSAYTHGLSLANLFYGAIAGILVFCVPILVFAILMAICSKRVR</sequence>
<reference evidence="2 3" key="1">
    <citation type="submission" date="2021-05" db="EMBL/GenBank/DDBJ databases">
        <title>Draft Whole Genome Sequencing Of Biosensor Chromobacterium violaceum Strain CV026 Reveals A Regulatory RNA In Chromobacterium violaceum Phenotype Regulatory Network.</title>
        <authorList>
            <person name="Hong K.W."/>
            <person name="Chan K.G."/>
            <person name="Chang C.-Y."/>
        </authorList>
    </citation>
    <scope>NUCLEOTIDE SEQUENCE [LARGE SCALE GENOMIC DNA]</scope>
    <source>
        <strain evidence="2 3">ATCC 31532</strain>
    </source>
</reference>
<keyword evidence="1" id="KW-0812">Transmembrane</keyword>
<gene>
    <name evidence="2" type="ORF">KIF53_09380</name>
</gene>
<evidence type="ECO:0000313" key="2">
    <source>
        <dbReference type="EMBL" id="MBW8287834.1"/>
    </source>
</evidence>
<proteinExistence type="predicted"/>
<keyword evidence="3" id="KW-1185">Reference proteome</keyword>
<dbReference type="GeneID" id="89687503"/>
<dbReference type="RefSeq" id="WP_043581421.1">
    <property type="nucleotide sequence ID" value="NZ_CP142381.1"/>
</dbReference>
<name>A0ABS7FCN5_9NEIS</name>
<organism evidence="2 3">
    <name type="scientific">Chromobacterium subtsugae</name>
    <dbReference type="NCBI Taxonomy" id="251747"/>
    <lineage>
        <taxon>Bacteria</taxon>
        <taxon>Pseudomonadati</taxon>
        <taxon>Pseudomonadota</taxon>
        <taxon>Betaproteobacteria</taxon>
        <taxon>Neisseriales</taxon>
        <taxon>Chromobacteriaceae</taxon>
        <taxon>Chromobacterium</taxon>
    </lineage>
</organism>
<protein>
    <submittedName>
        <fullName evidence="2">Uncharacterized protein</fullName>
    </submittedName>
</protein>